<organism evidence="3 4">
    <name type="scientific">Ruminococcus callidus ATCC 27760</name>
    <dbReference type="NCBI Taxonomy" id="411473"/>
    <lineage>
        <taxon>Bacteria</taxon>
        <taxon>Bacillati</taxon>
        <taxon>Bacillota</taxon>
        <taxon>Clostridia</taxon>
        <taxon>Eubacteriales</taxon>
        <taxon>Oscillospiraceae</taxon>
        <taxon>Ruminococcus</taxon>
    </lineage>
</organism>
<dbReference type="Pfam" id="PF01297">
    <property type="entry name" value="ZnuA"/>
    <property type="match status" value="1"/>
</dbReference>
<reference evidence="3 4" key="1">
    <citation type="submission" date="2013-07" db="EMBL/GenBank/DDBJ databases">
        <authorList>
            <person name="Weinstock G."/>
            <person name="Sodergren E."/>
            <person name="Wylie T."/>
            <person name="Fulton L."/>
            <person name="Fulton R."/>
            <person name="Fronick C."/>
            <person name="O'Laughlin M."/>
            <person name="Godfrey J."/>
            <person name="Miner T."/>
            <person name="Herter B."/>
            <person name="Appelbaum E."/>
            <person name="Cordes M."/>
            <person name="Lek S."/>
            <person name="Wollam A."/>
            <person name="Pepin K.H."/>
            <person name="Palsikar V.B."/>
            <person name="Mitreva M."/>
            <person name="Wilson R.K."/>
        </authorList>
    </citation>
    <scope>NUCLEOTIDE SEQUENCE [LARGE SCALE GENOMIC DNA]</scope>
    <source>
        <strain evidence="3 4">ATCC 27760</strain>
    </source>
</reference>
<name>U2LAY2_9FIRM</name>
<dbReference type="GO" id="GO:0046872">
    <property type="term" value="F:metal ion binding"/>
    <property type="evidence" value="ECO:0007669"/>
    <property type="project" value="InterPro"/>
</dbReference>
<gene>
    <name evidence="3" type="ORF">RUMCAL_03499</name>
</gene>
<dbReference type="RefSeq" id="WP_021681828.1">
    <property type="nucleotide sequence ID" value="NZ_KI260386.1"/>
</dbReference>
<evidence type="ECO:0000313" key="3">
    <source>
        <dbReference type="EMBL" id="ERJ86619.1"/>
    </source>
</evidence>
<dbReference type="Proteomes" id="UP000016662">
    <property type="component" value="Unassembled WGS sequence"/>
</dbReference>
<proteinExistence type="predicted"/>
<feature type="signal peptide" evidence="2">
    <location>
        <begin position="1"/>
        <end position="21"/>
    </location>
</feature>
<dbReference type="PANTHER" id="PTHR42953:SF8">
    <property type="entry name" value="ZINT DOMAIN-CONTAINING PROTEIN"/>
    <property type="match status" value="1"/>
</dbReference>
<sequence length="328" mass="36594">MKRKLAFLLMLCFGWSFFLNGCGGTLPKTDDRLQVVCTIFPEYDWARQLTQGVNNVDLTLLVKNGTDLHSYQPSVRDIAMIARADVFCYVGGISDTWVNDVLDTTENRTAQLVSMAEAADADEEVLAEGMQAEHEHDHHDDESDSHEEPPELDEHVWLSLRRAALACTAMKEALCKADPAHEDIYNQNCTDYLQKLQELDSDFTEMTSQAARDTIVVADRFPFRYLAEDYGLTYYAAFPGCSAETEASFETIVFLSEKVESLHLPCVLVTEGSNSSLAKTILENAGSDGKILTLQSLQAVSQKEIDTGVTYLSKMQENYDVLKQALNS</sequence>
<dbReference type="eggNOG" id="COG0803">
    <property type="taxonomic scope" value="Bacteria"/>
</dbReference>
<dbReference type="EMBL" id="AWVF01000476">
    <property type="protein sequence ID" value="ERJ86619.1"/>
    <property type="molecule type" value="Genomic_DNA"/>
</dbReference>
<dbReference type="PATRIC" id="fig|411473.3.peg.2928"/>
<feature type="region of interest" description="Disordered" evidence="1">
    <location>
        <begin position="131"/>
        <end position="152"/>
    </location>
</feature>
<evidence type="ECO:0000313" key="4">
    <source>
        <dbReference type="Proteomes" id="UP000016662"/>
    </source>
</evidence>
<protein>
    <submittedName>
        <fullName evidence="3">ABC transporter, substrate-binding protein</fullName>
    </submittedName>
</protein>
<dbReference type="InterPro" id="IPR006127">
    <property type="entry name" value="ZnuA-like"/>
</dbReference>
<dbReference type="OrthoDB" id="9810636at2"/>
<feature type="chain" id="PRO_5038805880" evidence="2">
    <location>
        <begin position="22"/>
        <end position="328"/>
    </location>
</feature>
<comment type="caution">
    <text evidence="3">The sequence shown here is derived from an EMBL/GenBank/DDBJ whole genome shotgun (WGS) entry which is preliminary data.</text>
</comment>
<dbReference type="STRING" id="411473.RUMCAL_03499"/>
<dbReference type="GeneID" id="93692618"/>
<evidence type="ECO:0000256" key="2">
    <source>
        <dbReference type="SAM" id="SignalP"/>
    </source>
</evidence>
<evidence type="ECO:0000256" key="1">
    <source>
        <dbReference type="SAM" id="MobiDB-lite"/>
    </source>
</evidence>
<dbReference type="AlphaFoldDB" id="U2LAY2"/>
<dbReference type="InterPro" id="IPR050492">
    <property type="entry name" value="Bact_metal-bind_prot9"/>
</dbReference>
<dbReference type="SUPFAM" id="SSF53807">
    <property type="entry name" value="Helical backbone' metal receptor"/>
    <property type="match status" value="1"/>
</dbReference>
<dbReference type="Gene3D" id="3.40.50.1980">
    <property type="entry name" value="Nitrogenase molybdenum iron protein domain"/>
    <property type="match status" value="2"/>
</dbReference>
<dbReference type="GO" id="GO:0030001">
    <property type="term" value="P:metal ion transport"/>
    <property type="evidence" value="ECO:0007669"/>
    <property type="project" value="InterPro"/>
</dbReference>
<dbReference type="HOGENOM" id="CLU_016838_1_0_9"/>
<accession>U2LAY2</accession>
<keyword evidence="2" id="KW-0732">Signal</keyword>
<keyword evidence="4" id="KW-1185">Reference proteome</keyword>
<dbReference type="PANTHER" id="PTHR42953">
    <property type="entry name" value="HIGH-AFFINITY ZINC UPTAKE SYSTEM PROTEIN ZNUA-RELATED"/>
    <property type="match status" value="1"/>
</dbReference>